<dbReference type="InterPro" id="IPR036388">
    <property type="entry name" value="WH-like_DNA-bd_sf"/>
</dbReference>
<dbReference type="Pfam" id="PF13191">
    <property type="entry name" value="AAA_16"/>
    <property type="match status" value="1"/>
</dbReference>
<gene>
    <name evidence="4" type="ORF">HF577_12185</name>
</gene>
<keyword evidence="2" id="KW-0067">ATP-binding</keyword>
<feature type="domain" description="HTH luxR-type" evidence="3">
    <location>
        <begin position="848"/>
        <end position="907"/>
    </location>
</feature>
<dbReference type="InterPro" id="IPR041664">
    <property type="entry name" value="AAA_16"/>
</dbReference>
<accession>A0ABX1RBR0</accession>
<comment type="caution">
    <text evidence="4">The sequence shown here is derived from an EMBL/GenBank/DDBJ whole genome shotgun (WGS) entry which is preliminary data.</text>
</comment>
<reference evidence="4 5" key="1">
    <citation type="submission" date="2020-04" db="EMBL/GenBank/DDBJ databases">
        <authorList>
            <person name="Klaysubun C."/>
            <person name="Duangmal K."/>
            <person name="Lipun K."/>
        </authorList>
    </citation>
    <scope>NUCLEOTIDE SEQUENCE [LARGE SCALE GENOMIC DNA]</scope>
    <source>
        <strain evidence="4 5">JCM 11839</strain>
    </source>
</reference>
<dbReference type="PANTHER" id="PTHR16305">
    <property type="entry name" value="TESTICULAR SOLUBLE ADENYLYL CYCLASE"/>
    <property type="match status" value="1"/>
</dbReference>
<evidence type="ECO:0000313" key="5">
    <source>
        <dbReference type="Proteomes" id="UP001296706"/>
    </source>
</evidence>
<dbReference type="Pfam" id="PF00196">
    <property type="entry name" value="GerE"/>
    <property type="match status" value="1"/>
</dbReference>
<dbReference type="InterPro" id="IPR016032">
    <property type="entry name" value="Sig_transdc_resp-reg_C-effctor"/>
</dbReference>
<dbReference type="CDD" id="cd06170">
    <property type="entry name" value="LuxR_C_like"/>
    <property type="match status" value="1"/>
</dbReference>
<organism evidence="4 5">
    <name type="scientific">Pseudonocardia xinjiangensis</name>
    <dbReference type="NCBI Taxonomy" id="75289"/>
    <lineage>
        <taxon>Bacteria</taxon>
        <taxon>Bacillati</taxon>
        <taxon>Actinomycetota</taxon>
        <taxon>Actinomycetes</taxon>
        <taxon>Pseudonocardiales</taxon>
        <taxon>Pseudonocardiaceae</taxon>
        <taxon>Pseudonocardia</taxon>
    </lineage>
</organism>
<dbReference type="SUPFAM" id="SSF52540">
    <property type="entry name" value="P-loop containing nucleoside triphosphate hydrolases"/>
    <property type="match status" value="1"/>
</dbReference>
<dbReference type="PRINTS" id="PR00038">
    <property type="entry name" value="HTHLUXR"/>
</dbReference>
<dbReference type="Proteomes" id="UP001296706">
    <property type="component" value="Unassembled WGS sequence"/>
</dbReference>
<keyword evidence="5" id="KW-1185">Reference proteome</keyword>
<dbReference type="Gene3D" id="3.40.50.300">
    <property type="entry name" value="P-loop containing nucleotide triphosphate hydrolases"/>
    <property type="match status" value="1"/>
</dbReference>
<sequence>MLRNRHDEREVLDRLLKAARAGRSRALVVRGEPGVGKTALLEYVVAQASGCRVERIAGVQSEMEMAFAGLHQLCAPMLGRLGRLPEPQCDALRTTFGLAAGRAPDRLLVGLAVLGLLAEVARERPLVCVVDDAQWLDRASAEVLTFAARRLVAESVSVVFASRLESEDEPSTGLPELVVAGLSDADARELLRSALPGLVNERVCDRIVTETRGNPLALLELPRGLTLAELAGGFGSPSRAPVQRRIEESFRRQLAPLPTPTRQLLLVAAAEPLGDPLLVWRAAGLLGIKPDAAAPATAAGLVEIDTRVRFRHPLLRSTVYRAGSAEQRRIAHRALAEAIDPRADPDRRAWHRAEATYGLDEDVAADLERSAGRARARGGLAAAAAFLERAAQLTLEPGRRAGRAMAAAQATHQAGASEDALGLLSVAVTGPLDPLQRAQADVLRAQIAFTTNRGSEAPPLLLKAARQLEPLDIRSARDTYLDALSAAVFAGSLATCASVREVVEAARAAPPAPQPPRPVDLLLDGLAMWCTEGPAAGVAELKRALLAFRSPDISAEDGLRWFRQAHVTAGILGDDESWDVLATRYVQLAREAGALGELPLALTARITTHVLAGELAAAASLRAELAAVTEATGCPPAPHGAVTLAAWQGREAEVADLVDTANAGVLRRGEGGGLAMMGWAQALLQNSVGRSEEALALATRAAEATEGIGLPTATRGALAELVEGAVRCGRPERATTAVRRLTEVSHACGTDWALGVAARSRALVLDGQAAETAYREAIDRLGRTRIRSELARAHLLYGEWLRREHRRVDAREQLRTAHQMFTTMGAEAFAARADRELRATGEQVRKRDIEVSGELTAQEAQVARLAGQGLTNPEIAGRLFISARTVEWHLRKVFQKLGITSRTQLGL</sequence>
<evidence type="ECO:0000256" key="2">
    <source>
        <dbReference type="ARBA" id="ARBA00022840"/>
    </source>
</evidence>
<dbReference type="PANTHER" id="PTHR16305:SF35">
    <property type="entry name" value="TRANSCRIPTIONAL ACTIVATOR DOMAIN"/>
    <property type="match status" value="1"/>
</dbReference>
<dbReference type="SUPFAM" id="SSF46894">
    <property type="entry name" value="C-terminal effector domain of the bipartite response regulators"/>
    <property type="match status" value="1"/>
</dbReference>
<dbReference type="PROSITE" id="PS50043">
    <property type="entry name" value="HTH_LUXR_2"/>
    <property type="match status" value="1"/>
</dbReference>
<evidence type="ECO:0000259" key="3">
    <source>
        <dbReference type="PROSITE" id="PS50043"/>
    </source>
</evidence>
<dbReference type="InterPro" id="IPR000792">
    <property type="entry name" value="Tscrpt_reg_LuxR_C"/>
</dbReference>
<keyword evidence="1" id="KW-0547">Nucleotide-binding</keyword>
<dbReference type="EMBL" id="JAAXKY010000031">
    <property type="protein sequence ID" value="NMH77837.1"/>
    <property type="molecule type" value="Genomic_DNA"/>
</dbReference>
<protein>
    <submittedName>
        <fullName evidence="4">AAA family ATPase</fullName>
    </submittedName>
</protein>
<dbReference type="SMART" id="SM00421">
    <property type="entry name" value="HTH_LUXR"/>
    <property type="match status" value="1"/>
</dbReference>
<dbReference type="RefSeq" id="WP_169395911.1">
    <property type="nucleotide sequence ID" value="NZ_BAAAJH010000003.1"/>
</dbReference>
<dbReference type="InterPro" id="IPR027417">
    <property type="entry name" value="P-loop_NTPase"/>
</dbReference>
<dbReference type="Gene3D" id="1.10.10.10">
    <property type="entry name" value="Winged helix-like DNA-binding domain superfamily/Winged helix DNA-binding domain"/>
    <property type="match status" value="1"/>
</dbReference>
<evidence type="ECO:0000313" key="4">
    <source>
        <dbReference type="EMBL" id="NMH77837.1"/>
    </source>
</evidence>
<name>A0ABX1RBR0_9PSEU</name>
<evidence type="ECO:0000256" key="1">
    <source>
        <dbReference type="ARBA" id="ARBA00022741"/>
    </source>
</evidence>
<proteinExistence type="predicted"/>